<dbReference type="OrthoDB" id="8899077at2"/>
<protein>
    <recommendedName>
        <fullName evidence="3">DUF2332 domain-containing protein</fullName>
    </recommendedName>
</protein>
<evidence type="ECO:0000313" key="1">
    <source>
        <dbReference type="EMBL" id="SBV29111.1"/>
    </source>
</evidence>
<gene>
    <name evidence="1" type="ORF">GA0070620_4680</name>
</gene>
<evidence type="ECO:0008006" key="3">
    <source>
        <dbReference type="Google" id="ProtNLM"/>
    </source>
</evidence>
<proteinExistence type="predicted"/>
<dbReference type="RefSeq" id="WP_091594167.1">
    <property type="nucleotide sequence ID" value="NZ_JBHRWG010000004.1"/>
</dbReference>
<accession>A0A1C3N958</accession>
<dbReference type="EMBL" id="LT598496">
    <property type="protein sequence ID" value="SBV29111.1"/>
    <property type="molecule type" value="Genomic_DNA"/>
</dbReference>
<dbReference type="PIRSF" id="PIRSF012608">
    <property type="entry name" value="UCP012608"/>
    <property type="match status" value="1"/>
</dbReference>
<evidence type="ECO:0000313" key="2">
    <source>
        <dbReference type="Proteomes" id="UP000199393"/>
    </source>
</evidence>
<dbReference type="AlphaFoldDB" id="A0A1C3N958"/>
<dbReference type="Pfam" id="PF10094">
    <property type="entry name" value="DUF2332"/>
    <property type="match status" value="1"/>
</dbReference>
<reference evidence="2" key="1">
    <citation type="submission" date="2016-06" db="EMBL/GenBank/DDBJ databases">
        <authorList>
            <person name="Varghese N."/>
            <person name="Submissions Spin"/>
        </authorList>
    </citation>
    <scope>NUCLEOTIDE SEQUENCE [LARGE SCALE GENOMIC DNA]</scope>
    <source>
        <strain evidence="2">DSM 45344</strain>
    </source>
</reference>
<dbReference type="STRING" id="307121.GA0070620_4680"/>
<name>A0A1C3N958_9ACTN</name>
<organism evidence="1 2">
    <name type="scientific">Micromonospora krabiensis</name>
    <dbReference type="NCBI Taxonomy" id="307121"/>
    <lineage>
        <taxon>Bacteria</taxon>
        <taxon>Bacillati</taxon>
        <taxon>Actinomycetota</taxon>
        <taxon>Actinomycetes</taxon>
        <taxon>Micromonosporales</taxon>
        <taxon>Micromonosporaceae</taxon>
        <taxon>Micromonospora</taxon>
    </lineage>
</organism>
<keyword evidence="2" id="KW-1185">Reference proteome</keyword>
<dbReference type="PATRIC" id="fig|307121.4.peg.4777"/>
<dbReference type="Proteomes" id="UP000199393">
    <property type="component" value="Chromosome I"/>
</dbReference>
<dbReference type="InterPro" id="IPR011200">
    <property type="entry name" value="UCP012608"/>
</dbReference>
<sequence length="356" mass="38423">MTVEQAATSLEGQAVSCARMAAHRYADLLRRAADDVRAGGPCADVLAGYLDAPVDAVVPIRLLGGVHALVLTGRAPALARFYPSAGGRQTPGDEAAAWEAFRAVVDAERETLRGWLRRPPQTNEVGRAHLLVAGLLHTLREVGDRPVRLFELGASAGLNLNADRFRIEATNFAWGPADSPVRLPDAWRGGAPEWLREAARAHPELTVVERSGCDVTPLDPASDDGVLALRAYVWPEHTARAARLDGALELARRLPPPVTAIGAADFLTGIDPRPGTLTVVWHSVMRQYVPAEEWTRVLAELDRLAAAAGDDSPVAHLFFEPQPPHGRHFELHARLNGGPEHLLATAHPHGLPAWTR</sequence>